<comment type="caution">
    <text evidence="1">The sequence shown here is derived from an EMBL/GenBank/DDBJ whole genome shotgun (WGS) entry which is preliminary data.</text>
</comment>
<name>A0A081B9Y4_9HYPH</name>
<dbReference type="Proteomes" id="UP000028702">
    <property type="component" value="Unassembled WGS sequence"/>
</dbReference>
<evidence type="ECO:0000313" key="1">
    <source>
        <dbReference type="EMBL" id="GAK44852.1"/>
    </source>
</evidence>
<protein>
    <submittedName>
        <fullName evidence="1">Uncharacterized protein</fullName>
    </submittedName>
</protein>
<proteinExistence type="predicted"/>
<organism evidence="1 2">
    <name type="scientific">Tepidicaulis marinus</name>
    <dbReference type="NCBI Taxonomy" id="1333998"/>
    <lineage>
        <taxon>Bacteria</taxon>
        <taxon>Pseudomonadati</taxon>
        <taxon>Pseudomonadota</taxon>
        <taxon>Alphaproteobacteria</taxon>
        <taxon>Hyphomicrobiales</taxon>
        <taxon>Parvibaculaceae</taxon>
        <taxon>Tepidicaulis</taxon>
    </lineage>
</organism>
<keyword evidence="2" id="KW-1185">Reference proteome</keyword>
<accession>A0A081B9Y4</accession>
<dbReference type="EMBL" id="BBIO01000005">
    <property type="protein sequence ID" value="GAK44852.1"/>
    <property type="molecule type" value="Genomic_DNA"/>
</dbReference>
<dbReference type="AlphaFoldDB" id="A0A081B9Y4"/>
<gene>
    <name evidence="1" type="ORF">M2A_1351</name>
</gene>
<evidence type="ECO:0000313" key="2">
    <source>
        <dbReference type="Proteomes" id="UP000028702"/>
    </source>
</evidence>
<sequence>MEKSAPPVKAPLKRVPKPLRTFLRVIIAPPFILKVSAPRPSAFKRREMAAMGSKKGKNVPGAGLLQKAQDFSQSGALHPLFAAHDAYITSVGIADYGDKRTT</sequence>
<reference evidence="1 2" key="1">
    <citation type="submission" date="2014-07" db="EMBL/GenBank/DDBJ databases">
        <title>Tepidicaulis marinum gen. nov., sp. nov., a novel marine bacterium denitrifying nitrate to nitrous oxide strictly under microaerobic conditions.</title>
        <authorList>
            <person name="Takeuchi M."/>
            <person name="Yamagishi T."/>
            <person name="Kamagata Y."/>
            <person name="Oshima K."/>
            <person name="Hattori M."/>
            <person name="Katayama T."/>
            <person name="Hanada S."/>
            <person name="Tamaki H."/>
            <person name="Marumo K."/>
            <person name="Maeda H."/>
            <person name="Nedachi M."/>
            <person name="Iwasaki W."/>
            <person name="Suwa Y."/>
            <person name="Sakata S."/>
        </authorList>
    </citation>
    <scope>NUCLEOTIDE SEQUENCE [LARGE SCALE GENOMIC DNA]</scope>
    <source>
        <strain evidence="1 2">MA2</strain>
    </source>
</reference>